<proteinExistence type="inferred from homology"/>
<keyword evidence="3" id="KW-0660">Purine salvage</keyword>
<organism evidence="5 6">
    <name type="scientific">Denitromonas iodatirespirans</name>
    <dbReference type="NCBI Taxonomy" id="2795389"/>
    <lineage>
        <taxon>Bacteria</taxon>
        <taxon>Pseudomonadati</taxon>
        <taxon>Pseudomonadota</taxon>
        <taxon>Betaproteobacteria</taxon>
        <taxon>Rhodocyclales</taxon>
        <taxon>Zoogloeaceae</taxon>
        <taxon>Denitromonas</taxon>
    </lineage>
</organism>
<dbReference type="NCBIfam" id="NF006599">
    <property type="entry name" value="PRK09136.1"/>
    <property type="match status" value="1"/>
</dbReference>
<keyword evidence="1 3" id="KW-0328">Glycosyltransferase</keyword>
<comment type="catalytic activity">
    <reaction evidence="3">
        <text>a purine D-ribonucleoside + phosphate = a purine nucleobase + alpha-D-ribose 1-phosphate</text>
        <dbReference type="Rhea" id="RHEA:19805"/>
        <dbReference type="ChEBI" id="CHEBI:26386"/>
        <dbReference type="ChEBI" id="CHEBI:43474"/>
        <dbReference type="ChEBI" id="CHEBI:57720"/>
        <dbReference type="ChEBI" id="CHEBI:142355"/>
        <dbReference type="EC" id="2.4.2.1"/>
    </reaction>
</comment>
<dbReference type="NCBIfam" id="TIGR01694">
    <property type="entry name" value="MTAP"/>
    <property type="match status" value="1"/>
</dbReference>
<dbReference type="Proteomes" id="UP000694660">
    <property type="component" value="Unassembled WGS sequence"/>
</dbReference>
<name>A0A944D5C8_DENI1</name>
<keyword evidence="2 3" id="KW-0808">Transferase</keyword>
<dbReference type="GO" id="GO:0006166">
    <property type="term" value="P:purine ribonucleoside salvage"/>
    <property type="evidence" value="ECO:0007669"/>
    <property type="project" value="UniProtKB-UniRule"/>
</dbReference>
<comment type="similarity">
    <text evidence="3">Belongs to the PNP/MTAP phosphorylase family. MTAP subfamily.</text>
</comment>
<reference evidence="6" key="1">
    <citation type="journal article" date="2022" name="ISME J.">
        <title>Genetic and phylogenetic analysis of dissimilatory iodate-reducing bacteria identifies potential niches across the world's oceans.</title>
        <authorList>
            <person name="Reyes-Umana V."/>
            <person name="Henning Z."/>
            <person name="Lee K."/>
            <person name="Barnum T.P."/>
            <person name="Coates J.D."/>
        </authorList>
    </citation>
    <scope>NUCLEOTIDE SEQUENCE [LARGE SCALE GENOMIC DNA]</scope>
    <source>
        <strain evidence="6">IR12</strain>
    </source>
</reference>
<evidence type="ECO:0000313" key="5">
    <source>
        <dbReference type="EMBL" id="MBT0960155.1"/>
    </source>
</evidence>
<dbReference type="CDD" id="cd09010">
    <property type="entry name" value="MTAP_SsMTAPII_like_MTIP"/>
    <property type="match status" value="1"/>
</dbReference>
<feature type="binding site" evidence="3">
    <location>
        <position position="8"/>
    </location>
    <ligand>
        <name>phosphate</name>
        <dbReference type="ChEBI" id="CHEBI:43474"/>
    </ligand>
</feature>
<dbReference type="InterPro" id="IPR010044">
    <property type="entry name" value="MTAP"/>
</dbReference>
<protein>
    <recommendedName>
        <fullName evidence="3">Probable 6-oxopurine nucleoside phosphorylase</fullName>
        <ecNumber evidence="3">2.4.2.1</ecNumber>
    </recommendedName>
    <alternativeName>
        <fullName evidence="3">Purine nucleoside phosphorylase</fullName>
        <shortName evidence="3">PNP</shortName>
    </alternativeName>
</protein>
<feature type="binding site" evidence="3">
    <location>
        <position position="184"/>
    </location>
    <ligand>
        <name>phosphate</name>
        <dbReference type="ChEBI" id="CHEBI:43474"/>
    </ligand>
</feature>
<feature type="site" description="Important for substrate specificity" evidence="3">
    <location>
        <position position="221"/>
    </location>
</feature>
<evidence type="ECO:0000256" key="2">
    <source>
        <dbReference type="ARBA" id="ARBA00022679"/>
    </source>
</evidence>
<evidence type="ECO:0000313" key="6">
    <source>
        <dbReference type="Proteomes" id="UP000694660"/>
    </source>
</evidence>
<feature type="domain" description="Nucleoside phosphorylase" evidence="4">
    <location>
        <begin position="2"/>
        <end position="219"/>
    </location>
</feature>
<accession>A0A944D5C8</accession>
<dbReference type="EC" id="2.4.2.1" evidence="3"/>
<dbReference type="PANTHER" id="PTHR42679:SF2">
    <property type="entry name" value="S-METHYL-5'-THIOADENOSINE PHOSPHORYLASE"/>
    <property type="match status" value="1"/>
</dbReference>
<dbReference type="SUPFAM" id="SSF53167">
    <property type="entry name" value="Purine and uridine phosphorylases"/>
    <property type="match status" value="1"/>
</dbReference>
<comment type="function">
    <text evidence="3">Purine nucleoside phosphorylase which is highly specific for 6-oxopurine nucleosides. Cleaves guanosine or inosine to respective bases and sugar-1-phosphate molecules. Involved in purine salvage.</text>
</comment>
<feature type="binding site" evidence="3">
    <location>
        <position position="183"/>
    </location>
    <ligand>
        <name>substrate</name>
    </ligand>
</feature>
<comment type="caution">
    <text evidence="5">The sequence shown here is derived from an EMBL/GenBank/DDBJ whole genome shotgun (WGS) entry which is preliminary data.</text>
</comment>
<feature type="binding site" evidence="3">
    <location>
        <begin position="50"/>
        <end position="51"/>
    </location>
    <ligand>
        <name>phosphate</name>
        <dbReference type="ChEBI" id="CHEBI:43474"/>
    </ligand>
</feature>
<dbReference type="AlphaFoldDB" id="A0A944D5C8"/>
<dbReference type="Pfam" id="PF01048">
    <property type="entry name" value="PNP_UDP_1"/>
    <property type="match status" value="1"/>
</dbReference>
<comment type="pathway">
    <text evidence="3">Purine metabolism; purine nucleoside salvage.</text>
</comment>
<evidence type="ECO:0000259" key="4">
    <source>
        <dbReference type="Pfam" id="PF01048"/>
    </source>
</evidence>
<keyword evidence="6" id="KW-1185">Reference proteome</keyword>
<dbReference type="InterPro" id="IPR035994">
    <property type="entry name" value="Nucleoside_phosphorylase_sf"/>
</dbReference>
<dbReference type="Gene3D" id="3.40.50.1580">
    <property type="entry name" value="Nucleoside phosphorylase domain"/>
    <property type="match status" value="1"/>
</dbReference>
<evidence type="ECO:0000256" key="3">
    <source>
        <dbReference type="HAMAP-Rule" id="MF_01963"/>
    </source>
</evidence>
<feature type="site" description="Important for substrate specificity" evidence="3">
    <location>
        <position position="165"/>
    </location>
</feature>
<evidence type="ECO:0000256" key="1">
    <source>
        <dbReference type="ARBA" id="ARBA00022676"/>
    </source>
</evidence>
<sequence length="247" mass="26427">MLAIIGGSGLTQLASLEITRREVVRTPYGEPSGALTFGEVCGQPVVFLARHGYGHTIPPHMVNYRANLWALKHVGALGVISVASVGGIRADFGPGVLIVPDQILDYTWGRKSTYFDALDQPVHHVDFTHPYDASLRQRLLAAAAKAGQPIYDGGVYATSQGPRLETAAEINRFERDGADVVGMTGMPEAVLARELELPYAAINVVANFAAGRASSEQGISFDSIEVVLHEAMLRVRCILDSLCGEAA</sequence>
<comment type="caution">
    <text evidence="3">Lacks conserved residue(s) required for the propagation of feature annotation.</text>
</comment>
<dbReference type="EMBL" id="JAEKFT010000003">
    <property type="protein sequence ID" value="MBT0960155.1"/>
    <property type="molecule type" value="Genomic_DNA"/>
</dbReference>
<dbReference type="GO" id="GO:0005829">
    <property type="term" value="C:cytosol"/>
    <property type="evidence" value="ECO:0007669"/>
    <property type="project" value="TreeGrafter"/>
</dbReference>
<comment type="subunit">
    <text evidence="3">Homohexamer. Dimer of a homotrimer.</text>
</comment>
<feature type="binding site" evidence="3">
    <location>
        <begin position="207"/>
        <end position="209"/>
    </location>
    <ligand>
        <name>substrate</name>
    </ligand>
</feature>
<dbReference type="PANTHER" id="PTHR42679">
    <property type="entry name" value="S-METHYL-5'-THIOADENOSINE PHOSPHORYLASE"/>
    <property type="match status" value="1"/>
</dbReference>
<dbReference type="InterPro" id="IPR000845">
    <property type="entry name" value="Nucleoside_phosphorylase_d"/>
</dbReference>
<dbReference type="GO" id="GO:0017061">
    <property type="term" value="F:S-methyl-5-thioadenosine phosphorylase activity"/>
    <property type="evidence" value="ECO:0007669"/>
    <property type="project" value="InterPro"/>
</dbReference>
<dbReference type="HAMAP" id="MF_01963">
    <property type="entry name" value="MTAP"/>
    <property type="match status" value="1"/>
</dbReference>
<dbReference type="GO" id="GO:0019509">
    <property type="term" value="P:L-methionine salvage from methylthioadenosine"/>
    <property type="evidence" value="ECO:0007669"/>
    <property type="project" value="TreeGrafter"/>
</dbReference>
<gene>
    <name evidence="5" type="ORF">I8J34_03115</name>
</gene>
<comment type="miscellaneous">
    <text evidence="3">Although this enzyme belongs to the family of MTA phosphorylases based on sequence homology, it has been shown that conserved amino acid substitutions in the substrate binding pocket convert the substrate specificity of this enzyme from 6-aminopurines to 6-oxopurines.</text>
</comment>
<dbReference type="RefSeq" id="WP_214359917.1">
    <property type="nucleotide sequence ID" value="NZ_JAEKFT010000003.1"/>
</dbReference>